<dbReference type="Pfam" id="PF00353">
    <property type="entry name" value="HemolysinCabind"/>
    <property type="match status" value="2"/>
</dbReference>
<accession>A0A1E3GZK9</accession>
<keyword evidence="6" id="KW-0413">Isomerase</keyword>
<dbReference type="GO" id="GO:0016853">
    <property type="term" value="F:isomerase activity"/>
    <property type="evidence" value="ECO:0007669"/>
    <property type="project" value="UniProtKB-KW"/>
</dbReference>
<dbReference type="InterPro" id="IPR018511">
    <property type="entry name" value="Hemolysin-typ_Ca-bd_CS"/>
</dbReference>
<dbReference type="AlphaFoldDB" id="A0A1E3GZK9"/>
<keyword evidence="3" id="KW-0964">Secreted</keyword>
<comment type="subcellular location">
    <subcellularLocation>
        <location evidence="2">Secreted</location>
    </subcellularLocation>
</comment>
<dbReference type="InterPro" id="IPR001343">
    <property type="entry name" value="Hemolysn_Ca-bd"/>
</dbReference>
<evidence type="ECO:0000259" key="5">
    <source>
        <dbReference type="Pfam" id="PF08548"/>
    </source>
</evidence>
<gene>
    <name evidence="6" type="primary">algE1_2</name>
    <name evidence="6" type="ORF">A6302_03692</name>
</gene>
<dbReference type="SUPFAM" id="SSF51120">
    <property type="entry name" value="beta-Roll"/>
    <property type="match status" value="2"/>
</dbReference>
<dbReference type="Pfam" id="PF08548">
    <property type="entry name" value="Peptidase_M10_C"/>
    <property type="match status" value="1"/>
</dbReference>
<dbReference type="PROSITE" id="PS00330">
    <property type="entry name" value="HEMOLYSIN_CALCIUM"/>
    <property type="match status" value="3"/>
</dbReference>
<dbReference type="GO" id="GO:0005615">
    <property type="term" value="C:extracellular space"/>
    <property type="evidence" value="ECO:0007669"/>
    <property type="project" value="InterPro"/>
</dbReference>
<keyword evidence="4" id="KW-0677">Repeat</keyword>
<feature type="domain" description="Peptidase M10 serralysin C-terminal" evidence="5">
    <location>
        <begin position="181"/>
        <end position="298"/>
    </location>
</feature>
<dbReference type="RefSeq" id="WP_069307973.1">
    <property type="nucleotide sequence ID" value="NZ_MCRJ01000117.1"/>
</dbReference>
<dbReference type="PANTHER" id="PTHR38340:SF1">
    <property type="entry name" value="S-LAYER PROTEIN"/>
    <property type="match status" value="1"/>
</dbReference>
<organism evidence="6 7">
    <name type="scientific">Methylobrevis pamukkalensis</name>
    <dbReference type="NCBI Taxonomy" id="1439726"/>
    <lineage>
        <taxon>Bacteria</taxon>
        <taxon>Pseudomonadati</taxon>
        <taxon>Pseudomonadota</taxon>
        <taxon>Alphaproteobacteria</taxon>
        <taxon>Hyphomicrobiales</taxon>
        <taxon>Pleomorphomonadaceae</taxon>
        <taxon>Methylobrevis</taxon>
    </lineage>
</organism>
<dbReference type="PRINTS" id="PR00313">
    <property type="entry name" value="CABNDNGRPT"/>
</dbReference>
<dbReference type="EC" id="5.1.3.-" evidence="6"/>
<dbReference type="GO" id="GO:0005509">
    <property type="term" value="F:calcium ion binding"/>
    <property type="evidence" value="ECO:0007669"/>
    <property type="project" value="InterPro"/>
</dbReference>
<evidence type="ECO:0000313" key="7">
    <source>
        <dbReference type="Proteomes" id="UP000094622"/>
    </source>
</evidence>
<dbReference type="InterPro" id="IPR050557">
    <property type="entry name" value="RTX_toxin/Mannuronan_C5-epim"/>
</dbReference>
<dbReference type="PANTHER" id="PTHR38340">
    <property type="entry name" value="S-LAYER PROTEIN"/>
    <property type="match status" value="1"/>
</dbReference>
<dbReference type="InterPro" id="IPR013858">
    <property type="entry name" value="Peptidase_M10B_C"/>
</dbReference>
<evidence type="ECO:0000313" key="6">
    <source>
        <dbReference type="EMBL" id="ODN68996.1"/>
    </source>
</evidence>
<dbReference type="OrthoDB" id="8335338at2"/>
<comment type="caution">
    <text evidence="6">The sequence shown here is derived from an EMBL/GenBank/DDBJ whole genome shotgun (WGS) entry which is preliminary data.</text>
</comment>
<proteinExistence type="predicted"/>
<reference evidence="6 7" key="1">
    <citation type="submission" date="2016-07" db="EMBL/GenBank/DDBJ databases">
        <title>Draft Genome Sequence of Methylobrevis pamukkalensis PK2.</title>
        <authorList>
            <person name="Vasilenko O.V."/>
            <person name="Doronina N.V."/>
            <person name="Shmareva M.N."/>
            <person name="Tarlachkov S.V."/>
            <person name="Mustakhimov I."/>
            <person name="Trotsenko Y.A."/>
        </authorList>
    </citation>
    <scope>NUCLEOTIDE SEQUENCE [LARGE SCALE GENOMIC DNA]</scope>
    <source>
        <strain evidence="6 7">PK2</strain>
    </source>
</reference>
<evidence type="ECO:0000256" key="2">
    <source>
        <dbReference type="ARBA" id="ARBA00004613"/>
    </source>
</evidence>
<dbReference type="Proteomes" id="UP000094622">
    <property type="component" value="Unassembled WGS sequence"/>
</dbReference>
<protein>
    <submittedName>
        <fullName evidence="6">Poly(Beta-D-mannuronate) C5 epimerase 1</fullName>
        <ecNumber evidence="6">5.1.3.-</ecNumber>
    </submittedName>
</protein>
<dbReference type="EMBL" id="MCRJ01000117">
    <property type="protein sequence ID" value="ODN68996.1"/>
    <property type="molecule type" value="Genomic_DNA"/>
</dbReference>
<comment type="cofactor">
    <cofactor evidence="1">
        <name>Ca(2+)</name>
        <dbReference type="ChEBI" id="CHEBI:29108"/>
    </cofactor>
</comment>
<evidence type="ECO:0000256" key="4">
    <source>
        <dbReference type="ARBA" id="ARBA00022737"/>
    </source>
</evidence>
<keyword evidence="7" id="KW-1185">Reference proteome</keyword>
<dbReference type="Gene3D" id="2.150.10.10">
    <property type="entry name" value="Serralysin-like metalloprotease, C-terminal"/>
    <property type="match status" value="2"/>
</dbReference>
<sequence>MATIYGSSGSDRLVGTSGNDVIYGYGGNDDLIGGNGYNDYFGGNGADWFLMSGRSAGRFSDDYIHDFTFGADKVDVSAWGVSDFSQIDALLRADSNGDAVLNAFYGGSDHYLSIEGVSPGQLIASDFVYSGGGARTMTGTSSADVLFGSASGDRISGGNGADILLGGAGGDRINGGSGSDDLFGGTGRDILTGGSGEDAFVFTQLADSRTGSNRDVITDFQPDIDFIDLGDLDANAFAGGNQGFNWRGDAGFSGNAGDLRYSWSGGNTIISADTNGDRAADFQIELTGLYDLKSYDFVL</sequence>
<evidence type="ECO:0000256" key="3">
    <source>
        <dbReference type="ARBA" id="ARBA00022525"/>
    </source>
</evidence>
<evidence type="ECO:0000256" key="1">
    <source>
        <dbReference type="ARBA" id="ARBA00001913"/>
    </source>
</evidence>
<name>A0A1E3GZK9_9HYPH</name>
<dbReference type="InterPro" id="IPR011049">
    <property type="entry name" value="Serralysin-like_metalloprot_C"/>
</dbReference>